<dbReference type="Proteomes" id="UP001295423">
    <property type="component" value="Unassembled WGS sequence"/>
</dbReference>
<dbReference type="EMBL" id="CAKOGP040001335">
    <property type="protein sequence ID" value="CAJ1945200.1"/>
    <property type="molecule type" value="Genomic_DNA"/>
</dbReference>
<reference evidence="2" key="1">
    <citation type="submission" date="2023-08" db="EMBL/GenBank/DDBJ databases">
        <authorList>
            <person name="Audoor S."/>
            <person name="Bilcke G."/>
        </authorList>
    </citation>
    <scope>NUCLEOTIDE SEQUENCE</scope>
</reference>
<dbReference type="InterPro" id="IPR012312">
    <property type="entry name" value="Hemerythrin-like"/>
</dbReference>
<proteinExistence type="predicted"/>
<protein>
    <recommendedName>
        <fullName evidence="1">Hemerythrin-like domain-containing protein</fullName>
    </recommendedName>
</protein>
<dbReference type="AlphaFoldDB" id="A0AAD2CTK4"/>
<comment type="caution">
    <text evidence="2">The sequence shown here is derived from an EMBL/GenBank/DDBJ whole genome shotgun (WGS) entry which is preliminary data.</text>
</comment>
<accession>A0AAD2CTK4</accession>
<dbReference type="Gene3D" id="1.20.120.520">
    <property type="entry name" value="nmb1532 protein domain like"/>
    <property type="match status" value="1"/>
</dbReference>
<feature type="domain" description="Hemerythrin-like" evidence="1">
    <location>
        <begin position="87"/>
        <end position="175"/>
    </location>
</feature>
<evidence type="ECO:0000259" key="1">
    <source>
        <dbReference type="Pfam" id="PF01814"/>
    </source>
</evidence>
<gene>
    <name evidence="2" type="ORF">CYCCA115_LOCUS9344</name>
</gene>
<keyword evidence="3" id="KW-1185">Reference proteome</keyword>
<evidence type="ECO:0000313" key="2">
    <source>
        <dbReference type="EMBL" id="CAJ1945200.1"/>
    </source>
</evidence>
<dbReference type="Pfam" id="PF01814">
    <property type="entry name" value="Hemerythrin"/>
    <property type="match status" value="1"/>
</dbReference>
<organism evidence="2 3">
    <name type="scientific">Cylindrotheca closterium</name>
    <dbReference type="NCBI Taxonomy" id="2856"/>
    <lineage>
        <taxon>Eukaryota</taxon>
        <taxon>Sar</taxon>
        <taxon>Stramenopiles</taxon>
        <taxon>Ochrophyta</taxon>
        <taxon>Bacillariophyta</taxon>
        <taxon>Bacillariophyceae</taxon>
        <taxon>Bacillariophycidae</taxon>
        <taxon>Bacillariales</taxon>
        <taxon>Bacillariaceae</taxon>
        <taxon>Cylindrotheca</taxon>
    </lineage>
</organism>
<dbReference type="CDD" id="cd12108">
    <property type="entry name" value="Hr-like"/>
    <property type="match status" value="1"/>
</dbReference>
<name>A0AAD2CTK4_9STRA</name>
<sequence length="279" mass="32876">MKETSTSNDYSKRFKLDKLTSDVFGPENPPKDWADASLLVPHEALRMEMNCMIQSVDKLSELTKSNTMQSWQVVYFCEWYLDVFAPFCHEHHDVEEKIYFPWLQTRADIPKKELSKEHEEIVEILDELTSICKKIICKTGYDCKDEVEEMRTKTNVFVLNMREHMAEEERDIPPLAKKVFTEAEEKKILNKIIRRSKPTTTRKFSPSILISVSEWSTPEYYLEFRKEIPGPVLHVMEKYYRPDFETSIKPKRDAPFLQEEPILSRRKCFGLPFGPSCIC</sequence>
<evidence type="ECO:0000313" key="3">
    <source>
        <dbReference type="Proteomes" id="UP001295423"/>
    </source>
</evidence>